<dbReference type="InterPro" id="IPR001789">
    <property type="entry name" value="Sig_transdc_resp-reg_receiver"/>
</dbReference>
<dbReference type="GO" id="GO:0004673">
    <property type="term" value="F:protein histidine kinase activity"/>
    <property type="evidence" value="ECO:0007669"/>
    <property type="project" value="UniProtKB-EC"/>
</dbReference>
<dbReference type="SMART" id="SM00448">
    <property type="entry name" value="REC"/>
    <property type="match status" value="1"/>
</dbReference>
<evidence type="ECO:0000259" key="3">
    <source>
        <dbReference type="PROSITE" id="PS50110"/>
    </source>
</evidence>
<keyword evidence="1 2" id="KW-0597">Phosphoprotein</keyword>
<dbReference type="Pfam" id="PF00072">
    <property type="entry name" value="Response_reg"/>
    <property type="match status" value="1"/>
</dbReference>
<dbReference type="SUPFAM" id="SSF52172">
    <property type="entry name" value="CheY-like"/>
    <property type="match status" value="1"/>
</dbReference>
<dbReference type="InterPro" id="IPR011006">
    <property type="entry name" value="CheY-like_superfamily"/>
</dbReference>
<dbReference type="GO" id="GO:0000160">
    <property type="term" value="P:phosphorelay signal transduction system"/>
    <property type="evidence" value="ECO:0007669"/>
    <property type="project" value="InterPro"/>
</dbReference>
<dbReference type="PANTHER" id="PTHR45339:SF5">
    <property type="entry name" value="HISTIDINE KINASE"/>
    <property type="match status" value="1"/>
</dbReference>
<evidence type="ECO:0000256" key="1">
    <source>
        <dbReference type="ARBA" id="ARBA00022553"/>
    </source>
</evidence>
<reference evidence="4 5" key="1">
    <citation type="submission" date="2015-03" db="EMBL/GenBank/DDBJ databases">
        <authorList>
            <person name="Murphy D."/>
        </authorList>
    </citation>
    <scope>NUCLEOTIDE SEQUENCE [LARGE SCALE GENOMIC DNA]</scope>
    <source>
        <strain evidence="4 5">IP06005</strain>
    </source>
</reference>
<protein>
    <submittedName>
        <fullName evidence="4">Sensor kinase protein</fullName>
        <ecNumber evidence="4">2.7.13.3</ecNumber>
    </submittedName>
</protein>
<dbReference type="AlphaFoldDB" id="A0A0T9UWC7"/>
<gene>
    <name evidence="4" type="primary">ysrS_2</name>
    <name evidence="4" type="ORF">ERS137965_03923</name>
</gene>
<evidence type="ECO:0000256" key="2">
    <source>
        <dbReference type="PROSITE-ProRule" id="PRU00169"/>
    </source>
</evidence>
<dbReference type="EC" id="2.7.13.3" evidence="4"/>
<accession>A0A0T9UWC7</accession>
<evidence type="ECO:0000313" key="5">
    <source>
        <dbReference type="Proteomes" id="UP000041595"/>
    </source>
</evidence>
<dbReference type="eggNOG" id="COG0784">
    <property type="taxonomic scope" value="Bacteria"/>
</dbReference>
<evidence type="ECO:0000313" key="4">
    <source>
        <dbReference type="EMBL" id="CNL78194.1"/>
    </source>
</evidence>
<dbReference type="CDD" id="cd17546">
    <property type="entry name" value="REC_hyHK_CKI1_RcsC-like"/>
    <property type="match status" value="1"/>
</dbReference>
<name>A0A0T9UWC7_YERAL</name>
<dbReference type="EMBL" id="CQEJ01000036">
    <property type="protein sequence ID" value="CNL78194.1"/>
    <property type="molecule type" value="Genomic_DNA"/>
</dbReference>
<feature type="modified residue" description="4-aspartylphosphate" evidence="2">
    <location>
        <position position="199"/>
    </location>
</feature>
<sequence length="276" mass="30788">MHLTGGHLAIASQPGVGSRVTVALPAIPAHYAIENPLPEGLYMVMPADIPSSLSGEITQTLDGCELPYYSAADPLLTTARGPALHLQLDLPQNHWQLSNQEGESVVVTRPLHASALYLAISDLCNEEQSLESTNETPEVNSPCAITESRRLLMVEDEPLLLEVQHELFSSMGFEVDAVANTQQAYQSWLQHQHTIIITDCRLDESDGFELVRHLRKLMQDTSEPILIIGQSASLKAEDAQRAREVGMDYLLQKPIAREQWQQLIRDYFTSEERKHD</sequence>
<proteinExistence type="predicted"/>
<dbReference type="Proteomes" id="UP000041595">
    <property type="component" value="Unassembled WGS sequence"/>
</dbReference>
<dbReference type="PANTHER" id="PTHR45339">
    <property type="entry name" value="HYBRID SIGNAL TRANSDUCTION HISTIDINE KINASE J"/>
    <property type="match status" value="1"/>
</dbReference>
<dbReference type="RefSeq" id="WP_049596269.1">
    <property type="nucleotide sequence ID" value="NZ_CQEJ01000036.1"/>
</dbReference>
<keyword evidence="4" id="KW-0418">Kinase</keyword>
<dbReference type="PROSITE" id="PS50110">
    <property type="entry name" value="RESPONSE_REGULATORY"/>
    <property type="match status" value="1"/>
</dbReference>
<dbReference type="Gene3D" id="3.40.50.2300">
    <property type="match status" value="1"/>
</dbReference>
<organism evidence="4 5">
    <name type="scientific">Yersinia aldovae</name>
    <dbReference type="NCBI Taxonomy" id="29483"/>
    <lineage>
        <taxon>Bacteria</taxon>
        <taxon>Pseudomonadati</taxon>
        <taxon>Pseudomonadota</taxon>
        <taxon>Gammaproteobacteria</taxon>
        <taxon>Enterobacterales</taxon>
        <taxon>Yersiniaceae</taxon>
        <taxon>Yersinia</taxon>
    </lineage>
</organism>
<keyword evidence="4" id="KW-0808">Transferase</keyword>
<feature type="domain" description="Response regulatory" evidence="3">
    <location>
        <begin position="150"/>
        <end position="268"/>
    </location>
</feature>